<dbReference type="AlphaFoldDB" id="Q6IJ60"/>
<dbReference type="EMBL" id="BK002856">
    <property type="protein sequence ID" value="DAA04361.1"/>
    <property type="molecule type" value="Genomic_DNA"/>
</dbReference>
<name>Q6IJ60_DROME</name>
<proteinExistence type="predicted"/>
<accession>Q6IJ60</accession>
<protein>
    <submittedName>
        <fullName evidence="1">HDC15810</fullName>
    </submittedName>
</protein>
<reference evidence="1" key="1">
    <citation type="journal article" date="2003" name="Genome Biol.">
        <title>An integrated gene annotation and transcriptional profiling approach towards the full gene content of the Drosophila genome.</title>
        <authorList>
            <person name="Hild M."/>
            <person name="Beckmann B."/>
            <person name="Haas S.A."/>
            <person name="Koch B."/>
            <person name="Solovyev V."/>
            <person name="Busold C."/>
            <person name="Fellenberg K."/>
            <person name="Boutros M."/>
            <person name="Vingron M."/>
            <person name="Sauer F."/>
            <person name="Hoheisel J.D."/>
            <person name="Paro R."/>
        </authorList>
    </citation>
    <scope>NUCLEOTIDE SEQUENCE</scope>
</reference>
<gene>
    <name evidence="1" type="ORF">HDC15810</name>
</gene>
<organism evidence="1">
    <name type="scientific">Drosophila melanogaster</name>
    <name type="common">Fruit fly</name>
    <dbReference type="NCBI Taxonomy" id="7227"/>
    <lineage>
        <taxon>Eukaryota</taxon>
        <taxon>Metazoa</taxon>
        <taxon>Ecdysozoa</taxon>
        <taxon>Arthropoda</taxon>
        <taxon>Hexapoda</taxon>
        <taxon>Insecta</taxon>
        <taxon>Pterygota</taxon>
        <taxon>Neoptera</taxon>
        <taxon>Endopterygota</taxon>
        <taxon>Diptera</taxon>
        <taxon>Brachycera</taxon>
        <taxon>Muscomorpha</taxon>
        <taxon>Ephydroidea</taxon>
        <taxon>Drosophilidae</taxon>
        <taxon>Drosophila</taxon>
        <taxon>Sophophora</taxon>
    </lineage>
</organism>
<sequence>MVAICPGTCDRDRDCDLASPSRCPPMTRPSTTVLLPIWADPCSLYTVLGSRLTTHSSRLMAKKALINLAHAEQRGAYVTSNRIHAKAAELYELFATHSSSYYGPNVIIGPKRRSWLMAEALTKVAIYDN</sequence>
<evidence type="ECO:0000313" key="1">
    <source>
        <dbReference type="EMBL" id="DAA04361.1"/>
    </source>
</evidence>